<protein>
    <submittedName>
        <fullName evidence="2">Uncharacterized protein</fullName>
    </submittedName>
</protein>
<feature type="region of interest" description="Disordered" evidence="1">
    <location>
        <begin position="52"/>
        <end position="78"/>
    </location>
</feature>
<proteinExistence type="predicted"/>
<dbReference type="Proteomes" id="UP001331515">
    <property type="component" value="Unassembled WGS sequence"/>
</dbReference>
<dbReference type="EMBL" id="JAURVH010001527">
    <property type="protein sequence ID" value="KAK5913532.1"/>
    <property type="molecule type" value="Genomic_DNA"/>
</dbReference>
<comment type="caution">
    <text evidence="2">The sequence shown here is derived from an EMBL/GenBank/DDBJ whole genome shotgun (WGS) entry which is preliminary data.</text>
</comment>
<accession>A0AAN8D0S9</accession>
<evidence type="ECO:0000313" key="2">
    <source>
        <dbReference type="EMBL" id="KAK5913532.1"/>
    </source>
</evidence>
<gene>
    <name evidence="2" type="ORF">CgunFtcFv8_008055</name>
</gene>
<sequence>MPPSPPTTTNSSAHGVSVFLLNRERTLDEVQAVMRHEYKWAGSLCCARERSHKLREGEQHSLPDSFSPEFNISSDSPT</sequence>
<feature type="compositionally biased region" description="Polar residues" evidence="1">
    <location>
        <begin position="62"/>
        <end position="78"/>
    </location>
</feature>
<keyword evidence="3" id="KW-1185">Reference proteome</keyword>
<dbReference type="AlphaFoldDB" id="A0AAN8D0S9"/>
<evidence type="ECO:0000256" key="1">
    <source>
        <dbReference type="SAM" id="MobiDB-lite"/>
    </source>
</evidence>
<organism evidence="2 3">
    <name type="scientific">Champsocephalus gunnari</name>
    <name type="common">Mackerel icefish</name>
    <dbReference type="NCBI Taxonomy" id="52237"/>
    <lineage>
        <taxon>Eukaryota</taxon>
        <taxon>Metazoa</taxon>
        <taxon>Chordata</taxon>
        <taxon>Craniata</taxon>
        <taxon>Vertebrata</taxon>
        <taxon>Euteleostomi</taxon>
        <taxon>Actinopterygii</taxon>
        <taxon>Neopterygii</taxon>
        <taxon>Teleostei</taxon>
        <taxon>Neoteleostei</taxon>
        <taxon>Acanthomorphata</taxon>
        <taxon>Eupercaria</taxon>
        <taxon>Perciformes</taxon>
        <taxon>Notothenioidei</taxon>
        <taxon>Channichthyidae</taxon>
        <taxon>Champsocephalus</taxon>
    </lineage>
</organism>
<reference evidence="2 3" key="1">
    <citation type="journal article" date="2023" name="Mol. Biol. Evol.">
        <title>Genomics of Secondarily Temperate Adaptation in the Only Non-Antarctic Icefish.</title>
        <authorList>
            <person name="Rivera-Colon A.G."/>
            <person name="Rayamajhi N."/>
            <person name="Minhas B.F."/>
            <person name="Madrigal G."/>
            <person name="Bilyk K.T."/>
            <person name="Yoon V."/>
            <person name="Hune M."/>
            <person name="Gregory S."/>
            <person name="Cheng C.H.C."/>
            <person name="Catchen J.M."/>
        </authorList>
    </citation>
    <scope>NUCLEOTIDE SEQUENCE [LARGE SCALE GENOMIC DNA]</scope>
    <source>
        <tissue evidence="2">White muscle</tissue>
    </source>
</reference>
<name>A0AAN8D0S9_CHAGU</name>
<evidence type="ECO:0000313" key="3">
    <source>
        <dbReference type="Proteomes" id="UP001331515"/>
    </source>
</evidence>